<sequence length="274" mass="28744">MAQPDAGGPLDWEDVPAFTVSSTAHEISAGRGGATPGRFRARYVVGAILTTVVCTVTVFAFLLALTRQDAGVLWTTVAMIAGSILSLIALYALGATVADEFHRTIVGVWLCLAVFGAGLFLAGWWLLVGTDLVQDETAGAALPYVVEPTAVGAAAAATGIVGLVLSIRRSRREARTAPAARSVPGTIVSVPAPHGWDAGNPLFTDVMVTYPDGDRRETLVVTMQTTPRRVPVEGSAVVVERDAEGRMRVRSDPDHPMVFDAETAEYEDPAGSAG</sequence>
<organism evidence="3 4">
    <name type="scientific">Microbacterium mangrovi</name>
    <dbReference type="NCBI Taxonomy" id="1348253"/>
    <lineage>
        <taxon>Bacteria</taxon>
        <taxon>Bacillati</taxon>
        <taxon>Actinomycetota</taxon>
        <taxon>Actinomycetes</taxon>
        <taxon>Micrococcales</taxon>
        <taxon>Microbacteriaceae</taxon>
        <taxon>Microbacterium</taxon>
    </lineage>
</organism>
<dbReference type="RefSeq" id="WP_039397527.1">
    <property type="nucleotide sequence ID" value="NZ_JTDK01000006.1"/>
</dbReference>
<evidence type="ECO:0000256" key="2">
    <source>
        <dbReference type="SAM" id="Phobius"/>
    </source>
</evidence>
<keyword evidence="2" id="KW-0812">Transmembrane</keyword>
<evidence type="ECO:0000313" key="3">
    <source>
        <dbReference type="EMBL" id="KHK98727.1"/>
    </source>
</evidence>
<proteinExistence type="predicted"/>
<dbReference type="EMBL" id="JTDK01000006">
    <property type="protein sequence ID" value="KHK98727.1"/>
    <property type="molecule type" value="Genomic_DNA"/>
</dbReference>
<name>A0A0B2AAX4_9MICO</name>
<evidence type="ECO:0000313" key="4">
    <source>
        <dbReference type="Proteomes" id="UP000031030"/>
    </source>
</evidence>
<protein>
    <submittedName>
        <fullName evidence="3">Uncharacterized protein</fullName>
    </submittedName>
</protein>
<dbReference type="Proteomes" id="UP000031030">
    <property type="component" value="Unassembled WGS sequence"/>
</dbReference>
<feature type="transmembrane region" description="Helical" evidence="2">
    <location>
        <begin position="105"/>
        <end position="128"/>
    </location>
</feature>
<dbReference type="OrthoDB" id="4705984at2"/>
<evidence type="ECO:0000256" key="1">
    <source>
        <dbReference type="SAM" id="MobiDB-lite"/>
    </source>
</evidence>
<feature type="transmembrane region" description="Helical" evidence="2">
    <location>
        <begin position="71"/>
        <end position="93"/>
    </location>
</feature>
<comment type="caution">
    <text evidence="3">The sequence shown here is derived from an EMBL/GenBank/DDBJ whole genome shotgun (WGS) entry which is preliminary data.</text>
</comment>
<dbReference type="STRING" id="1348253.LK09_07315"/>
<feature type="transmembrane region" description="Helical" evidence="2">
    <location>
        <begin position="148"/>
        <end position="167"/>
    </location>
</feature>
<gene>
    <name evidence="3" type="ORF">LK09_07315</name>
</gene>
<feature type="transmembrane region" description="Helical" evidence="2">
    <location>
        <begin position="43"/>
        <end position="65"/>
    </location>
</feature>
<accession>A0A0B2AAX4</accession>
<keyword evidence="4" id="KW-1185">Reference proteome</keyword>
<reference evidence="3 4" key="1">
    <citation type="submission" date="2014-11" db="EMBL/GenBank/DDBJ databases">
        <title>Genome sequence of Microbacterium mangrovi MUSC 115(T).</title>
        <authorList>
            <person name="Lee L.-H."/>
        </authorList>
    </citation>
    <scope>NUCLEOTIDE SEQUENCE [LARGE SCALE GENOMIC DNA]</scope>
    <source>
        <strain evidence="3 4">MUSC 115</strain>
    </source>
</reference>
<feature type="region of interest" description="Disordered" evidence="1">
    <location>
        <begin position="249"/>
        <end position="274"/>
    </location>
</feature>
<dbReference type="AlphaFoldDB" id="A0A0B2AAX4"/>
<keyword evidence="2" id="KW-1133">Transmembrane helix</keyword>
<keyword evidence="2" id="KW-0472">Membrane</keyword>